<evidence type="ECO:0000256" key="1">
    <source>
        <dbReference type="SAM" id="MobiDB-lite"/>
    </source>
</evidence>
<evidence type="ECO:0000256" key="2">
    <source>
        <dbReference type="SAM" id="Phobius"/>
    </source>
</evidence>
<name>A0A9N7Z9W9_PLEPL</name>
<feature type="compositionally biased region" description="Basic residues" evidence="1">
    <location>
        <begin position="123"/>
        <end position="132"/>
    </location>
</feature>
<proteinExistence type="predicted"/>
<keyword evidence="2" id="KW-0812">Transmembrane</keyword>
<keyword evidence="2" id="KW-0472">Membrane</keyword>
<sequence>MRKQRHRVVEQGNSRMGGARTLCSVQWVGASRPSSLESGGFRTRMRSSASLLQLRLSGLCQAMHALRCDQGPRLLTSKAPLFLLLLLFLLLFLSPSLHPPPPPRTWRRCPDARSRGADERSRIKEKKKKKKPQSPVPLPSLNVGAENLGHGDTSDPSVNVTGPQRPGPAAHWPRTSPPTLFCCLLADASVSRHLAQAQAESFPEPTERSRASWCQSCVLTGCQSDQFPQFNQFNLTSCSVIIPRASYGAGAGDEGERLEWLTSLRADQGRLSAAQSEQLIGSQLLLRDTGCGSEGSRLI</sequence>
<evidence type="ECO:0000313" key="3">
    <source>
        <dbReference type="EMBL" id="CAB1456495.1"/>
    </source>
</evidence>
<dbReference type="AlphaFoldDB" id="A0A9N7Z9W9"/>
<accession>A0A9N7Z9W9</accession>
<reference evidence="3" key="1">
    <citation type="submission" date="2020-03" db="EMBL/GenBank/DDBJ databases">
        <authorList>
            <person name="Weist P."/>
        </authorList>
    </citation>
    <scope>NUCLEOTIDE SEQUENCE</scope>
</reference>
<feature type="transmembrane region" description="Helical" evidence="2">
    <location>
        <begin position="81"/>
        <end position="98"/>
    </location>
</feature>
<comment type="caution">
    <text evidence="3">The sequence shown here is derived from an EMBL/GenBank/DDBJ whole genome shotgun (WGS) entry which is preliminary data.</text>
</comment>
<dbReference type="EMBL" id="CADEAL010004301">
    <property type="protein sequence ID" value="CAB1456495.1"/>
    <property type="molecule type" value="Genomic_DNA"/>
</dbReference>
<feature type="compositionally biased region" description="Basic and acidic residues" evidence="1">
    <location>
        <begin position="108"/>
        <end position="122"/>
    </location>
</feature>
<keyword evidence="2" id="KW-1133">Transmembrane helix</keyword>
<organism evidence="3 4">
    <name type="scientific">Pleuronectes platessa</name>
    <name type="common">European plaice</name>
    <dbReference type="NCBI Taxonomy" id="8262"/>
    <lineage>
        <taxon>Eukaryota</taxon>
        <taxon>Metazoa</taxon>
        <taxon>Chordata</taxon>
        <taxon>Craniata</taxon>
        <taxon>Vertebrata</taxon>
        <taxon>Euteleostomi</taxon>
        <taxon>Actinopterygii</taxon>
        <taxon>Neopterygii</taxon>
        <taxon>Teleostei</taxon>
        <taxon>Neoteleostei</taxon>
        <taxon>Acanthomorphata</taxon>
        <taxon>Carangaria</taxon>
        <taxon>Pleuronectiformes</taxon>
        <taxon>Pleuronectoidei</taxon>
        <taxon>Pleuronectidae</taxon>
        <taxon>Pleuronectes</taxon>
    </lineage>
</organism>
<dbReference type="Proteomes" id="UP001153269">
    <property type="component" value="Unassembled WGS sequence"/>
</dbReference>
<keyword evidence="4" id="KW-1185">Reference proteome</keyword>
<gene>
    <name evidence="3" type="ORF">PLEPLA_LOCUS44279</name>
</gene>
<feature type="region of interest" description="Disordered" evidence="1">
    <location>
        <begin position="101"/>
        <end position="172"/>
    </location>
</feature>
<protein>
    <submittedName>
        <fullName evidence="3">Uncharacterized protein</fullName>
    </submittedName>
</protein>
<evidence type="ECO:0000313" key="4">
    <source>
        <dbReference type="Proteomes" id="UP001153269"/>
    </source>
</evidence>